<protein>
    <submittedName>
        <fullName evidence="2">Uncharacterized protein</fullName>
    </submittedName>
</protein>
<reference evidence="2" key="1">
    <citation type="journal article" date="2020" name="Stud. Mycol.">
        <title>101 Dothideomycetes genomes: a test case for predicting lifestyles and emergence of pathogens.</title>
        <authorList>
            <person name="Haridas S."/>
            <person name="Albert R."/>
            <person name="Binder M."/>
            <person name="Bloem J."/>
            <person name="Labutti K."/>
            <person name="Salamov A."/>
            <person name="Andreopoulos B."/>
            <person name="Baker S."/>
            <person name="Barry K."/>
            <person name="Bills G."/>
            <person name="Bluhm B."/>
            <person name="Cannon C."/>
            <person name="Castanera R."/>
            <person name="Culley D."/>
            <person name="Daum C."/>
            <person name="Ezra D."/>
            <person name="Gonzalez J."/>
            <person name="Henrissat B."/>
            <person name="Kuo A."/>
            <person name="Liang C."/>
            <person name="Lipzen A."/>
            <person name="Lutzoni F."/>
            <person name="Magnuson J."/>
            <person name="Mondo S."/>
            <person name="Nolan M."/>
            <person name="Ohm R."/>
            <person name="Pangilinan J."/>
            <person name="Park H.-J."/>
            <person name="Ramirez L."/>
            <person name="Alfaro M."/>
            <person name="Sun H."/>
            <person name="Tritt A."/>
            <person name="Yoshinaga Y."/>
            <person name="Zwiers L.-H."/>
            <person name="Turgeon B."/>
            <person name="Goodwin S."/>
            <person name="Spatafora J."/>
            <person name="Crous P."/>
            <person name="Grigoriev I."/>
        </authorList>
    </citation>
    <scope>NUCLEOTIDE SEQUENCE</scope>
    <source>
        <strain evidence="2">CBS 123094</strain>
    </source>
</reference>
<accession>A0A6A5VW20</accession>
<gene>
    <name evidence="2" type="ORF">P154DRAFT_450908</name>
</gene>
<organism evidence="2 3">
    <name type="scientific">Amniculicola lignicola CBS 123094</name>
    <dbReference type="NCBI Taxonomy" id="1392246"/>
    <lineage>
        <taxon>Eukaryota</taxon>
        <taxon>Fungi</taxon>
        <taxon>Dikarya</taxon>
        <taxon>Ascomycota</taxon>
        <taxon>Pezizomycotina</taxon>
        <taxon>Dothideomycetes</taxon>
        <taxon>Pleosporomycetidae</taxon>
        <taxon>Pleosporales</taxon>
        <taxon>Amniculicolaceae</taxon>
        <taxon>Amniculicola</taxon>
    </lineage>
</organism>
<dbReference type="Proteomes" id="UP000799779">
    <property type="component" value="Unassembled WGS sequence"/>
</dbReference>
<keyword evidence="1" id="KW-0812">Transmembrane</keyword>
<feature type="non-terminal residue" evidence="2">
    <location>
        <position position="1"/>
    </location>
</feature>
<dbReference type="AlphaFoldDB" id="A0A6A5VW20"/>
<name>A0A6A5VW20_9PLEO</name>
<keyword evidence="1" id="KW-0472">Membrane</keyword>
<keyword evidence="3" id="KW-1185">Reference proteome</keyword>
<evidence type="ECO:0000313" key="3">
    <source>
        <dbReference type="Proteomes" id="UP000799779"/>
    </source>
</evidence>
<dbReference type="EMBL" id="ML977724">
    <property type="protein sequence ID" value="KAF1993174.1"/>
    <property type="molecule type" value="Genomic_DNA"/>
</dbReference>
<evidence type="ECO:0000313" key="2">
    <source>
        <dbReference type="EMBL" id="KAF1993174.1"/>
    </source>
</evidence>
<dbReference type="OrthoDB" id="5132737at2759"/>
<feature type="transmembrane region" description="Helical" evidence="1">
    <location>
        <begin position="27"/>
        <end position="47"/>
    </location>
</feature>
<sequence length="53" mass="6167">PKYTLFSKDNLFKKTCKRIRGKNKTKVVYNIILLIIPLVEILANRGAKHLEIL</sequence>
<proteinExistence type="predicted"/>
<evidence type="ECO:0000256" key="1">
    <source>
        <dbReference type="SAM" id="Phobius"/>
    </source>
</evidence>
<keyword evidence="1" id="KW-1133">Transmembrane helix</keyword>